<sequence length="487" mass="55539">MALTIHHVGVVPSVQRFVDTNWLLKHILVLCVLVVFSLSLSIVTYVLVMHYGARTQFASSDPRAGWEPAPQGRDTMDIISSCLSTLITCIYSSVHFDVPRSTVHRDPLLRKLRSRDYWLELWVKASFWLLGVFSPEMLVLHAFYEHMIARRDVRWMRAHGHAEWSMTLAFYADMGGFLVEEQREDHTVVHDTVRSGYEIHEILFRNHEPGKIKCKDLEYDIADRTKADLLFKILTTLQICRFGLGTLARWVVKLPVAPLETITCAYVLCTLAYYALWFQKPYNVNERIVVKIDKTLQRARPVSAATLPKKQRGRLMTALKTMWDKLEPEMSETDRLHGSTYLYQNSPCMSEATLSIEPGCKANYSSDTDLTHGSFVAAAASLFVGLAHLACWGVEFPNKNGRILWQYCTVLLVALPLWVFFIILGAAIIQRRWVTVVMNQIALTSIVLYCIARLILLILLGQSFESLPAQVYDTSGVSWLDLIPFIH</sequence>
<feature type="transmembrane region" description="Helical" evidence="1">
    <location>
        <begin position="441"/>
        <end position="460"/>
    </location>
</feature>
<dbReference type="PANTHER" id="PTHR35043">
    <property type="entry name" value="TRANSCRIPTION FACTOR DOMAIN-CONTAINING PROTEIN"/>
    <property type="match status" value="1"/>
</dbReference>
<feature type="transmembrane region" description="Helical" evidence="1">
    <location>
        <begin position="404"/>
        <end position="429"/>
    </location>
</feature>
<organism evidence="2 3">
    <name type="scientific">Phlebiopsis gigantea (strain 11061_1 CR5-6)</name>
    <name type="common">White-rot fungus</name>
    <name type="synonym">Peniophora gigantea</name>
    <dbReference type="NCBI Taxonomy" id="745531"/>
    <lineage>
        <taxon>Eukaryota</taxon>
        <taxon>Fungi</taxon>
        <taxon>Dikarya</taxon>
        <taxon>Basidiomycota</taxon>
        <taxon>Agaricomycotina</taxon>
        <taxon>Agaricomycetes</taxon>
        <taxon>Polyporales</taxon>
        <taxon>Phanerochaetaceae</taxon>
        <taxon>Phlebiopsis</taxon>
    </lineage>
</organism>
<dbReference type="OrthoDB" id="2733714at2759"/>
<dbReference type="EMBL" id="KN840450">
    <property type="protein sequence ID" value="KIP10848.1"/>
    <property type="molecule type" value="Genomic_DNA"/>
</dbReference>
<accession>A0A0C3PTJ3</accession>
<keyword evidence="1" id="KW-0472">Membrane</keyword>
<keyword evidence="1" id="KW-1133">Transmembrane helix</keyword>
<dbReference type="PANTHER" id="PTHR35043:SF7">
    <property type="entry name" value="TRANSCRIPTION FACTOR DOMAIN-CONTAINING PROTEIN"/>
    <property type="match status" value="1"/>
</dbReference>
<dbReference type="Proteomes" id="UP000053257">
    <property type="component" value="Unassembled WGS sequence"/>
</dbReference>
<protein>
    <submittedName>
        <fullName evidence="2">Uncharacterized protein</fullName>
    </submittedName>
</protein>
<name>A0A0C3PTJ3_PHLG1</name>
<dbReference type="AlphaFoldDB" id="A0A0C3PTJ3"/>
<evidence type="ECO:0000256" key="1">
    <source>
        <dbReference type="SAM" id="Phobius"/>
    </source>
</evidence>
<reference evidence="2 3" key="1">
    <citation type="journal article" date="2014" name="PLoS Genet.">
        <title>Analysis of the Phlebiopsis gigantea genome, transcriptome and secretome provides insight into its pioneer colonization strategies of wood.</title>
        <authorList>
            <person name="Hori C."/>
            <person name="Ishida T."/>
            <person name="Igarashi K."/>
            <person name="Samejima M."/>
            <person name="Suzuki H."/>
            <person name="Master E."/>
            <person name="Ferreira P."/>
            <person name="Ruiz-Duenas F.J."/>
            <person name="Held B."/>
            <person name="Canessa P."/>
            <person name="Larrondo L.F."/>
            <person name="Schmoll M."/>
            <person name="Druzhinina I.S."/>
            <person name="Kubicek C.P."/>
            <person name="Gaskell J.A."/>
            <person name="Kersten P."/>
            <person name="St John F."/>
            <person name="Glasner J."/>
            <person name="Sabat G."/>
            <person name="Splinter BonDurant S."/>
            <person name="Syed K."/>
            <person name="Yadav J."/>
            <person name="Mgbeahuruike A.C."/>
            <person name="Kovalchuk A."/>
            <person name="Asiegbu F.O."/>
            <person name="Lackner G."/>
            <person name="Hoffmeister D."/>
            <person name="Rencoret J."/>
            <person name="Gutierrez A."/>
            <person name="Sun H."/>
            <person name="Lindquist E."/>
            <person name="Barry K."/>
            <person name="Riley R."/>
            <person name="Grigoriev I.V."/>
            <person name="Henrissat B."/>
            <person name="Kues U."/>
            <person name="Berka R.M."/>
            <person name="Martinez A.T."/>
            <person name="Covert S.F."/>
            <person name="Blanchette R.A."/>
            <person name="Cullen D."/>
        </authorList>
    </citation>
    <scope>NUCLEOTIDE SEQUENCE [LARGE SCALE GENOMIC DNA]</scope>
    <source>
        <strain evidence="2 3">11061_1 CR5-6</strain>
    </source>
</reference>
<gene>
    <name evidence="2" type="ORF">PHLGIDRAFT_114995</name>
</gene>
<feature type="transmembrane region" description="Helical" evidence="1">
    <location>
        <begin position="27"/>
        <end position="48"/>
    </location>
</feature>
<dbReference type="STRING" id="745531.A0A0C3PTJ3"/>
<proteinExistence type="predicted"/>
<keyword evidence="1" id="KW-0812">Transmembrane</keyword>
<keyword evidence="3" id="KW-1185">Reference proteome</keyword>
<dbReference type="HOGENOM" id="CLU_547582_0_0_1"/>
<evidence type="ECO:0000313" key="2">
    <source>
        <dbReference type="EMBL" id="KIP10848.1"/>
    </source>
</evidence>
<feature type="transmembrane region" description="Helical" evidence="1">
    <location>
        <begin position="370"/>
        <end position="392"/>
    </location>
</feature>
<evidence type="ECO:0000313" key="3">
    <source>
        <dbReference type="Proteomes" id="UP000053257"/>
    </source>
</evidence>